<dbReference type="NCBIfam" id="TIGR02937">
    <property type="entry name" value="sigma70-ECF"/>
    <property type="match status" value="1"/>
</dbReference>
<evidence type="ECO:0000256" key="1">
    <source>
        <dbReference type="ARBA" id="ARBA00010641"/>
    </source>
</evidence>
<dbReference type="InterPro" id="IPR013324">
    <property type="entry name" value="RNA_pol_sigma_r3/r4-like"/>
</dbReference>
<dbReference type="Gene3D" id="1.10.1740.10">
    <property type="match status" value="1"/>
</dbReference>
<dbReference type="InterPro" id="IPR013325">
    <property type="entry name" value="RNA_pol_sigma_r2"/>
</dbReference>
<dbReference type="InterPro" id="IPR036388">
    <property type="entry name" value="WH-like_DNA-bd_sf"/>
</dbReference>
<dbReference type="PANTHER" id="PTHR43133:SF8">
    <property type="entry name" value="RNA POLYMERASE SIGMA FACTOR HI_1459-RELATED"/>
    <property type="match status" value="1"/>
</dbReference>
<proteinExistence type="inferred from homology"/>
<dbReference type="EMBL" id="JBHIRY010000041">
    <property type="protein sequence ID" value="MFB5763668.1"/>
    <property type="molecule type" value="Genomic_DNA"/>
</dbReference>
<dbReference type="Gene3D" id="1.10.10.10">
    <property type="entry name" value="Winged helix-like DNA-binding domain superfamily/Winged helix DNA-binding domain"/>
    <property type="match status" value="1"/>
</dbReference>
<dbReference type="CDD" id="cd06171">
    <property type="entry name" value="Sigma70_r4"/>
    <property type="match status" value="1"/>
</dbReference>
<accession>A0ABV5C822</accession>
<dbReference type="InterPro" id="IPR039425">
    <property type="entry name" value="RNA_pol_sigma-70-like"/>
</dbReference>
<dbReference type="Pfam" id="PF04542">
    <property type="entry name" value="Sigma70_r2"/>
    <property type="match status" value="1"/>
</dbReference>
<feature type="domain" description="RNA polymerase sigma-70 region 2" evidence="6">
    <location>
        <begin position="24"/>
        <end position="87"/>
    </location>
</feature>
<keyword evidence="3" id="KW-0731">Sigma factor</keyword>
<dbReference type="Pfam" id="PF08281">
    <property type="entry name" value="Sigma70_r4_2"/>
    <property type="match status" value="1"/>
</dbReference>
<organism evidence="8 9">
    <name type="scientific">Paenibacillus medicaginis</name>
    <dbReference type="NCBI Taxonomy" id="1470560"/>
    <lineage>
        <taxon>Bacteria</taxon>
        <taxon>Bacillati</taxon>
        <taxon>Bacillota</taxon>
        <taxon>Bacilli</taxon>
        <taxon>Bacillales</taxon>
        <taxon>Paenibacillaceae</taxon>
        <taxon>Paenibacillus</taxon>
    </lineage>
</organism>
<dbReference type="InterPro" id="IPR013249">
    <property type="entry name" value="RNA_pol_sigma70_r4_t2"/>
</dbReference>
<dbReference type="InterPro" id="IPR014284">
    <property type="entry name" value="RNA_pol_sigma-70_dom"/>
</dbReference>
<evidence type="ECO:0000313" key="8">
    <source>
        <dbReference type="EMBL" id="MFB5763668.1"/>
    </source>
</evidence>
<dbReference type="InterPro" id="IPR007627">
    <property type="entry name" value="RNA_pol_sigma70_r2"/>
</dbReference>
<evidence type="ECO:0000256" key="3">
    <source>
        <dbReference type="ARBA" id="ARBA00023082"/>
    </source>
</evidence>
<keyword evidence="2" id="KW-0805">Transcription regulation</keyword>
<gene>
    <name evidence="8" type="ORF">ACE5LO_25145</name>
</gene>
<protein>
    <submittedName>
        <fullName evidence="8">RNA polymerase sigma factor</fullName>
    </submittedName>
</protein>
<evidence type="ECO:0000256" key="2">
    <source>
        <dbReference type="ARBA" id="ARBA00023015"/>
    </source>
</evidence>
<evidence type="ECO:0000313" key="9">
    <source>
        <dbReference type="Proteomes" id="UP001580430"/>
    </source>
</evidence>
<comment type="similarity">
    <text evidence="1">Belongs to the sigma-70 factor family. ECF subfamily.</text>
</comment>
<dbReference type="SUPFAM" id="SSF88946">
    <property type="entry name" value="Sigma2 domain of RNA polymerase sigma factors"/>
    <property type="match status" value="1"/>
</dbReference>
<sequence>MEQWFNLLRSPIHNLDTTTQEWVYRSFSRFVFKDIYFIVNDCGLAQDIVQEAFMKVTEKGPRLRSDTNIQGWVRRVAQNTAIDFLRKWKNNRQIIGRINDNTYGVAQNEISVASEVETRVRNELLHQAINELKPGYRAVLLSFYLEGKSYRDICHELNLSESVLSQRLARARKKLSQHFLKKWADYDEQA</sequence>
<dbReference type="PANTHER" id="PTHR43133">
    <property type="entry name" value="RNA POLYMERASE ECF-TYPE SIGMA FACTO"/>
    <property type="match status" value="1"/>
</dbReference>
<dbReference type="RefSeq" id="WP_375522672.1">
    <property type="nucleotide sequence ID" value="NZ_JBHIRY010000041.1"/>
</dbReference>
<evidence type="ECO:0000256" key="5">
    <source>
        <dbReference type="ARBA" id="ARBA00023163"/>
    </source>
</evidence>
<reference evidence="8 9" key="1">
    <citation type="submission" date="2024-09" db="EMBL/GenBank/DDBJ databases">
        <title>Paenibacillus zeirhizospherea sp. nov., isolated from surface of the maize (Zea mays) roots in a horticulture field, Hungary.</title>
        <authorList>
            <person name="Marton D."/>
            <person name="Farkas M."/>
            <person name="Bedics A."/>
            <person name="Toth E."/>
            <person name="Tancsics A."/>
            <person name="Boka K."/>
            <person name="Marati G."/>
            <person name="Kriszt B."/>
            <person name="Cserhati M."/>
        </authorList>
    </citation>
    <scope>NUCLEOTIDE SEQUENCE [LARGE SCALE GENOMIC DNA]</scope>
    <source>
        <strain evidence="8 9">JCM 18446</strain>
    </source>
</reference>
<keyword evidence="5" id="KW-0804">Transcription</keyword>
<dbReference type="Proteomes" id="UP001580430">
    <property type="component" value="Unassembled WGS sequence"/>
</dbReference>
<evidence type="ECO:0000259" key="6">
    <source>
        <dbReference type="Pfam" id="PF04542"/>
    </source>
</evidence>
<evidence type="ECO:0000256" key="4">
    <source>
        <dbReference type="ARBA" id="ARBA00023125"/>
    </source>
</evidence>
<dbReference type="SUPFAM" id="SSF88659">
    <property type="entry name" value="Sigma3 and sigma4 domains of RNA polymerase sigma factors"/>
    <property type="match status" value="1"/>
</dbReference>
<feature type="domain" description="RNA polymerase sigma factor 70 region 4 type 2" evidence="7">
    <location>
        <begin position="123"/>
        <end position="175"/>
    </location>
</feature>
<evidence type="ECO:0000259" key="7">
    <source>
        <dbReference type="Pfam" id="PF08281"/>
    </source>
</evidence>
<comment type="caution">
    <text evidence="8">The sequence shown here is derived from an EMBL/GenBank/DDBJ whole genome shotgun (WGS) entry which is preliminary data.</text>
</comment>
<keyword evidence="9" id="KW-1185">Reference proteome</keyword>
<name>A0ABV5C822_9BACL</name>
<keyword evidence="4" id="KW-0238">DNA-binding</keyword>